<accession>L8H6L6</accession>
<evidence type="ECO:0000259" key="2">
    <source>
        <dbReference type="PROSITE" id="PS50108"/>
    </source>
</evidence>
<evidence type="ECO:0000313" key="4">
    <source>
        <dbReference type="EMBL" id="ELR20892.1"/>
    </source>
</evidence>
<dbReference type="EMBL" id="KB007908">
    <property type="protein sequence ID" value="ELR20892.1"/>
    <property type="molecule type" value="Genomic_DNA"/>
</dbReference>
<dbReference type="PROSITE" id="PS50229">
    <property type="entry name" value="WH1"/>
    <property type="match status" value="1"/>
</dbReference>
<organism evidence="4 5">
    <name type="scientific">Acanthamoeba castellanii (strain ATCC 30010 / Neff)</name>
    <dbReference type="NCBI Taxonomy" id="1257118"/>
    <lineage>
        <taxon>Eukaryota</taxon>
        <taxon>Amoebozoa</taxon>
        <taxon>Discosea</taxon>
        <taxon>Longamoebia</taxon>
        <taxon>Centramoebida</taxon>
        <taxon>Acanthamoebidae</taxon>
        <taxon>Acanthamoeba</taxon>
    </lineage>
</organism>
<dbReference type="GeneID" id="14921764"/>
<feature type="region of interest" description="Disordered" evidence="1">
    <location>
        <begin position="226"/>
        <end position="345"/>
    </location>
</feature>
<evidence type="ECO:0000313" key="5">
    <source>
        <dbReference type="Proteomes" id="UP000011083"/>
    </source>
</evidence>
<dbReference type="OrthoDB" id="8963340at2759"/>
<dbReference type="VEuPathDB" id="AmoebaDB:ACA1_278330"/>
<name>L8H6L6_ACACF</name>
<feature type="compositionally biased region" description="Low complexity" evidence="1">
    <location>
        <begin position="228"/>
        <end position="249"/>
    </location>
</feature>
<dbReference type="InterPro" id="IPR000095">
    <property type="entry name" value="CRIB_dom"/>
</dbReference>
<dbReference type="SMART" id="SM00461">
    <property type="entry name" value="WH1"/>
    <property type="match status" value="1"/>
</dbReference>
<dbReference type="KEGG" id="acan:ACA1_278330"/>
<dbReference type="STRING" id="1257118.L8H6L6"/>
<proteinExistence type="predicted"/>
<dbReference type="InterPro" id="IPR000697">
    <property type="entry name" value="WH1/EVH1_dom"/>
</dbReference>
<keyword evidence="5" id="KW-1185">Reference proteome</keyword>
<protein>
    <submittedName>
        <fullName evidence="4">WH1 domain containing protein</fullName>
    </submittedName>
</protein>
<evidence type="ECO:0000259" key="3">
    <source>
        <dbReference type="PROSITE" id="PS50229"/>
    </source>
</evidence>
<dbReference type="Gene3D" id="2.30.29.30">
    <property type="entry name" value="Pleckstrin-homology domain (PH domain)/Phosphotyrosine-binding domain (PTB)"/>
    <property type="match status" value="1"/>
</dbReference>
<dbReference type="AlphaFoldDB" id="L8H6L6"/>
<dbReference type="InterPro" id="IPR011993">
    <property type="entry name" value="PH-like_dom_sf"/>
</dbReference>
<feature type="domain" description="CRIB" evidence="2">
    <location>
        <begin position="166"/>
        <end position="179"/>
    </location>
</feature>
<dbReference type="Pfam" id="PF00568">
    <property type="entry name" value="WH1"/>
    <property type="match status" value="1"/>
</dbReference>
<evidence type="ECO:0000256" key="1">
    <source>
        <dbReference type="SAM" id="MobiDB-lite"/>
    </source>
</evidence>
<feature type="domain" description="WH1" evidence="3">
    <location>
        <begin position="19"/>
        <end position="128"/>
    </location>
</feature>
<sequence length="345" mass="38781">MYSASLTPEEINQLKNGFLGPAFQVFAAGVTKIYVSRPERAQWEETGLVGVWTFFAHEPTKTLYLQLLDLQTGTRFFTQELYEGFEYLQATPYFHTFESDNSILGVSFALEQDAARFHAAVKEAINKKQYRMRPSTFKKVWRTGLGTFTSWRGAKKERKPEQAMAISSPSGFKHESHMGFSNGEFGFWYFQRTLNISAEEVDKNAAQLLSVAAHHELKNKLRLSAELQQQQQQHGAVPPAPPSGGVTTGDVEPPIDGRDTPAVAPPPPPPEGGHYQYTPRPCPPKELPGRPEDMPQEQQEDLADVLKRAIEAKFGAGRRNEEEEEQEEEQSDDDDLFGADEPFES</sequence>
<dbReference type="SUPFAM" id="SSF50729">
    <property type="entry name" value="PH domain-like"/>
    <property type="match status" value="1"/>
</dbReference>
<dbReference type="Proteomes" id="UP000011083">
    <property type="component" value="Unassembled WGS sequence"/>
</dbReference>
<reference evidence="4 5" key="1">
    <citation type="journal article" date="2013" name="Genome Biol.">
        <title>Genome of Acanthamoeba castellanii highlights extensive lateral gene transfer and early evolution of tyrosine kinase signaling.</title>
        <authorList>
            <person name="Clarke M."/>
            <person name="Lohan A.J."/>
            <person name="Liu B."/>
            <person name="Lagkouvardos I."/>
            <person name="Roy S."/>
            <person name="Zafar N."/>
            <person name="Bertelli C."/>
            <person name="Schilde C."/>
            <person name="Kianianmomeni A."/>
            <person name="Burglin T.R."/>
            <person name="Frech C."/>
            <person name="Turcotte B."/>
            <person name="Kopec K.O."/>
            <person name="Synnott J.M."/>
            <person name="Choo C."/>
            <person name="Paponov I."/>
            <person name="Finkler A."/>
            <person name="Soon Heng Tan C."/>
            <person name="Hutchins A.P."/>
            <person name="Weinmeier T."/>
            <person name="Rattei T."/>
            <person name="Chu J.S."/>
            <person name="Gimenez G."/>
            <person name="Irimia M."/>
            <person name="Rigden D.J."/>
            <person name="Fitzpatrick D.A."/>
            <person name="Lorenzo-Morales J."/>
            <person name="Bateman A."/>
            <person name="Chiu C.H."/>
            <person name="Tang P."/>
            <person name="Hegemann P."/>
            <person name="Fromm H."/>
            <person name="Raoult D."/>
            <person name="Greub G."/>
            <person name="Miranda-Saavedra D."/>
            <person name="Chen N."/>
            <person name="Nash P."/>
            <person name="Ginger M.L."/>
            <person name="Horn M."/>
            <person name="Schaap P."/>
            <person name="Caler L."/>
            <person name="Loftus B."/>
        </authorList>
    </citation>
    <scope>NUCLEOTIDE SEQUENCE [LARGE SCALE GENOMIC DNA]</scope>
    <source>
        <strain evidence="4 5">Neff</strain>
    </source>
</reference>
<dbReference type="PROSITE" id="PS50108">
    <property type="entry name" value="CRIB"/>
    <property type="match status" value="1"/>
</dbReference>
<feature type="compositionally biased region" description="Acidic residues" evidence="1">
    <location>
        <begin position="294"/>
        <end position="303"/>
    </location>
</feature>
<dbReference type="RefSeq" id="XP_004344635.1">
    <property type="nucleotide sequence ID" value="XM_004344585.1"/>
</dbReference>
<feature type="compositionally biased region" description="Acidic residues" evidence="1">
    <location>
        <begin position="322"/>
        <end position="345"/>
    </location>
</feature>
<gene>
    <name evidence="4" type="ORF">ACA1_278330</name>
</gene>